<protein>
    <submittedName>
        <fullName evidence="1">Uncharacterized protein</fullName>
    </submittedName>
</protein>
<name>N6U9W0_DENPD</name>
<sequence length="77" mass="8479">MVVIFSRFAAFTTRHPVVRGMIAYGMCMLLASITNNKLPIHPRAQSSALCECMQSSLVLFLSLHAPNVAKASKRNET</sequence>
<dbReference type="EMBL" id="KB741014">
    <property type="protein sequence ID" value="ENN75402.1"/>
    <property type="molecule type" value="Genomic_DNA"/>
</dbReference>
<proteinExistence type="predicted"/>
<accession>N6U9W0</accession>
<gene>
    <name evidence="1" type="ORF">YQE_07953</name>
</gene>
<reference evidence="1" key="1">
    <citation type="journal article" date="2013" name="Genome Biol.">
        <title>Draft genome of the mountain pine beetle, Dendroctonus ponderosae Hopkins, a major forest pest.</title>
        <authorList>
            <person name="Keeling C.I."/>
            <person name="Yuen M.M."/>
            <person name="Liao N.Y."/>
            <person name="Docking T.R."/>
            <person name="Chan S.K."/>
            <person name="Taylor G.A."/>
            <person name="Palmquist D.L."/>
            <person name="Jackman S.D."/>
            <person name="Nguyen A."/>
            <person name="Li M."/>
            <person name="Henderson H."/>
            <person name="Janes J.K."/>
            <person name="Zhao Y."/>
            <person name="Pandoh P."/>
            <person name="Moore R."/>
            <person name="Sperling F.A."/>
            <person name="Huber D.P."/>
            <person name="Birol I."/>
            <person name="Jones S.J."/>
            <person name="Bohlmann J."/>
        </authorList>
    </citation>
    <scope>NUCLEOTIDE SEQUENCE</scope>
</reference>
<evidence type="ECO:0000313" key="1">
    <source>
        <dbReference type="EMBL" id="ENN75402.1"/>
    </source>
</evidence>
<feature type="non-terminal residue" evidence="1">
    <location>
        <position position="1"/>
    </location>
</feature>
<dbReference type="HOGENOM" id="CLU_2640656_0_0_1"/>
<dbReference type="AlphaFoldDB" id="N6U9W0"/>
<organism evidence="1">
    <name type="scientific">Dendroctonus ponderosae</name>
    <name type="common">Mountain pine beetle</name>
    <dbReference type="NCBI Taxonomy" id="77166"/>
    <lineage>
        <taxon>Eukaryota</taxon>
        <taxon>Metazoa</taxon>
        <taxon>Ecdysozoa</taxon>
        <taxon>Arthropoda</taxon>
        <taxon>Hexapoda</taxon>
        <taxon>Insecta</taxon>
        <taxon>Pterygota</taxon>
        <taxon>Neoptera</taxon>
        <taxon>Endopterygota</taxon>
        <taxon>Coleoptera</taxon>
        <taxon>Polyphaga</taxon>
        <taxon>Cucujiformia</taxon>
        <taxon>Curculionidae</taxon>
        <taxon>Scolytinae</taxon>
        <taxon>Dendroctonus</taxon>
    </lineage>
</organism>